<dbReference type="Gene3D" id="2.80.10.50">
    <property type="match status" value="1"/>
</dbReference>
<evidence type="ECO:0000313" key="2">
    <source>
        <dbReference type="EMBL" id="QJR15327.1"/>
    </source>
</evidence>
<accession>A0A6M4HBH9</accession>
<organism evidence="2 3">
    <name type="scientific">Usitatibacter palustris</name>
    <dbReference type="NCBI Taxonomy" id="2732487"/>
    <lineage>
        <taxon>Bacteria</taxon>
        <taxon>Pseudomonadati</taxon>
        <taxon>Pseudomonadota</taxon>
        <taxon>Betaproteobacteria</taxon>
        <taxon>Nitrosomonadales</taxon>
        <taxon>Usitatibacteraceae</taxon>
        <taxon>Usitatibacter</taxon>
    </lineage>
</organism>
<name>A0A6M4HBH9_9PROT</name>
<dbReference type="InParanoid" id="A0A6M4HBH9"/>
<sequence>MNAHIVRSAAFAALAISTAAAALECEQDCLVKDAKWANAVVAGTVYDGKIYHQPPQAAGNFKWDLEPVPREAGYYYLRDNSHGRYLVAGDAYDGRVYHQFHNGRDNAKWRFEPVPGSPGQYFIKDKKHGKGLAAGDAFVDGNVYHQDPTGRANAKWVLVKTAAPVAAPVAPTTPQGPSACPAGQHPDKQSPVARCLFNDFVPHVAKLTSPNQQAERAAWTSYNAHVAKYDGFASTYRREKTEVEALENKINSGNCGQFACQTQDLKSRRSSHEQAADRAKGGADAIVPLCEKAEADIRAARVREDAAKEEHVSKRVPSCPEKLGEAKIKCPEGKHYRMGKCISDK</sequence>
<dbReference type="Proteomes" id="UP000503096">
    <property type="component" value="Chromosome"/>
</dbReference>
<proteinExistence type="predicted"/>
<keyword evidence="1" id="KW-0732">Signal</keyword>
<feature type="signal peptide" evidence="1">
    <location>
        <begin position="1"/>
        <end position="22"/>
    </location>
</feature>
<evidence type="ECO:0000256" key="1">
    <source>
        <dbReference type="SAM" id="SignalP"/>
    </source>
</evidence>
<gene>
    <name evidence="2" type="ORF">DSM104440_02146</name>
</gene>
<reference evidence="2 3" key="1">
    <citation type="submission" date="2020-04" db="EMBL/GenBank/DDBJ databases">
        <title>Usitatibacter rugosus gen. nov., sp. nov. and Usitatibacter palustris sp. nov., novel members of Usitatibacteraceae fam. nov. within the order Nitrosomonadales isolated from soil.</title>
        <authorList>
            <person name="Huber K.J."/>
            <person name="Neumann-Schaal M."/>
            <person name="Geppert A."/>
            <person name="Luckner M."/>
            <person name="Wanner G."/>
            <person name="Overmann J."/>
        </authorList>
    </citation>
    <scope>NUCLEOTIDE SEQUENCE [LARGE SCALE GENOMIC DNA]</scope>
    <source>
        <strain evidence="2 3">Swamp67</strain>
    </source>
</reference>
<dbReference type="RefSeq" id="WP_171162501.1">
    <property type="nucleotide sequence ID" value="NZ_CP053073.1"/>
</dbReference>
<dbReference type="EMBL" id="CP053073">
    <property type="protein sequence ID" value="QJR15327.1"/>
    <property type="molecule type" value="Genomic_DNA"/>
</dbReference>
<evidence type="ECO:0000313" key="3">
    <source>
        <dbReference type="Proteomes" id="UP000503096"/>
    </source>
</evidence>
<dbReference type="KEGG" id="upl:DSM104440_02146"/>
<evidence type="ECO:0008006" key="4">
    <source>
        <dbReference type="Google" id="ProtNLM"/>
    </source>
</evidence>
<keyword evidence="3" id="KW-1185">Reference proteome</keyword>
<dbReference type="AlphaFoldDB" id="A0A6M4HBH9"/>
<dbReference type="CDD" id="cd00161">
    <property type="entry name" value="beta-trefoil_Ricin-like"/>
    <property type="match status" value="1"/>
</dbReference>
<dbReference type="SUPFAM" id="SSF50370">
    <property type="entry name" value="Ricin B-like lectins"/>
    <property type="match status" value="1"/>
</dbReference>
<protein>
    <recommendedName>
        <fullName evidence="4">Ricin B lectin domain-containing protein</fullName>
    </recommendedName>
</protein>
<feature type="chain" id="PRO_5026754506" description="Ricin B lectin domain-containing protein" evidence="1">
    <location>
        <begin position="23"/>
        <end position="345"/>
    </location>
</feature>
<dbReference type="InterPro" id="IPR035992">
    <property type="entry name" value="Ricin_B-like_lectins"/>
</dbReference>